<dbReference type="AlphaFoldDB" id="A0A1D8G5X6"/>
<protein>
    <submittedName>
        <fullName evidence="2">Uncharacterized protein</fullName>
    </submittedName>
</protein>
<proteinExistence type="predicted"/>
<dbReference type="KEGG" id="srn:A4G23_03716"/>
<reference evidence="2 3" key="1">
    <citation type="submission" date="2016-09" db="EMBL/GenBank/DDBJ databases">
        <title>Streptomyces rubrolavendulae MJM4426 Genome sequencing and assembly.</title>
        <authorList>
            <person name="Kim J.-G."/>
        </authorList>
    </citation>
    <scope>NUCLEOTIDE SEQUENCE [LARGE SCALE GENOMIC DNA]</scope>
    <source>
        <strain evidence="2 3">MJM4426</strain>
    </source>
</reference>
<dbReference type="EMBL" id="CP017316">
    <property type="protein sequence ID" value="AOT60841.1"/>
    <property type="molecule type" value="Genomic_DNA"/>
</dbReference>
<dbReference type="Proteomes" id="UP000095349">
    <property type="component" value="Chromosome"/>
</dbReference>
<gene>
    <name evidence="2" type="ORF">A4G23_03716</name>
</gene>
<organism evidence="2 3">
    <name type="scientific">Streptomyces rubrolavendulae</name>
    <dbReference type="NCBI Taxonomy" id="285473"/>
    <lineage>
        <taxon>Bacteria</taxon>
        <taxon>Bacillati</taxon>
        <taxon>Actinomycetota</taxon>
        <taxon>Actinomycetes</taxon>
        <taxon>Kitasatosporales</taxon>
        <taxon>Streptomycetaceae</taxon>
        <taxon>Streptomyces</taxon>
    </lineage>
</organism>
<evidence type="ECO:0000313" key="3">
    <source>
        <dbReference type="Proteomes" id="UP000095349"/>
    </source>
</evidence>
<dbReference type="SUPFAM" id="SSF55729">
    <property type="entry name" value="Acyl-CoA N-acyltransferases (Nat)"/>
    <property type="match status" value="1"/>
</dbReference>
<keyword evidence="3" id="KW-1185">Reference proteome</keyword>
<feature type="compositionally biased region" description="Basic residues" evidence="1">
    <location>
        <begin position="98"/>
        <end position="109"/>
    </location>
</feature>
<dbReference type="STRING" id="285473.A4G23_03716"/>
<sequence length="109" mass="11593">MAWALVVLPGNGPAIALYQRNGFADTGAVGDLLPDGVSRERLMAEGTALRGRRTTGRTVHRVSAAAVTDRRSHQWRPLQCGGSAVTPETASAWPVRSPRPHTAARRGSP</sequence>
<dbReference type="InterPro" id="IPR016181">
    <property type="entry name" value="Acyl_CoA_acyltransferase"/>
</dbReference>
<name>A0A1D8G5X6_9ACTN</name>
<accession>A0A1D8G5X6</accession>
<evidence type="ECO:0000313" key="2">
    <source>
        <dbReference type="EMBL" id="AOT60841.1"/>
    </source>
</evidence>
<feature type="compositionally biased region" description="Basic residues" evidence="1">
    <location>
        <begin position="50"/>
        <end position="60"/>
    </location>
</feature>
<feature type="region of interest" description="Disordered" evidence="1">
    <location>
        <begin position="50"/>
        <end position="109"/>
    </location>
</feature>
<evidence type="ECO:0000256" key="1">
    <source>
        <dbReference type="SAM" id="MobiDB-lite"/>
    </source>
</evidence>